<evidence type="ECO:0000313" key="4">
    <source>
        <dbReference type="Proteomes" id="UP000618445"/>
    </source>
</evidence>
<evidence type="ECO:0000256" key="1">
    <source>
        <dbReference type="SAM" id="Phobius"/>
    </source>
</evidence>
<evidence type="ECO:0000259" key="2">
    <source>
        <dbReference type="Pfam" id="PF13239"/>
    </source>
</evidence>
<reference evidence="3 4" key="1">
    <citation type="journal article" date="2020" name="ISME J.">
        <title>Comparative genomics reveals insights into cyanobacterial evolution and habitat adaptation.</title>
        <authorList>
            <person name="Chen M.Y."/>
            <person name="Teng W.K."/>
            <person name="Zhao L."/>
            <person name="Hu C.X."/>
            <person name="Zhou Y.K."/>
            <person name="Han B.P."/>
            <person name="Song L.R."/>
            <person name="Shu W.S."/>
        </authorList>
    </citation>
    <scope>NUCLEOTIDE SEQUENCE [LARGE SCALE GENOMIC DNA]</scope>
    <source>
        <strain evidence="3 4">FACHB-1050</strain>
    </source>
</reference>
<gene>
    <name evidence="3" type="ORF">H6G05_19650</name>
</gene>
<dbReference type="EMBL" id="JACJQY010000040">
    <property type="protein sequence ID" value="MBD2319049.1"/>
    <property type="molecule type" value="Genomic_DNA"/>
</dbReference>
<evidence type="ECO:0000313" key="3">
    <source>
        <dbReference type="EMBL" id="MBD2319049.1"/>
    </source>
</evidence>
<keyword evidence="4" id="KW-1185">Reference proteome</keyword>
<feature type="domain" description="2TM" evidence="2">
    <location>
        <begin position="16"/>
        <end position="78"/>
    </location>
</feature>
<accession>A0ABR8CHI5</accession>
<organism evidence="3 4">
    <name type="scientific">Phormidium tenue FACHB-1050</name>
    <dbReference type="NCBI Taxonomy" id="2692857"/>
    <lineage>
        <taxon>Bacteria</taxon>
        <taxon>Bacillati</taxon>
        <taxon>Cyanobacteriota</taxon>
        <taxon>Cyanophyceae</taxon>
        <taxon>Oscillatoriophycideae</taxon>
        <taxon>Oscillatoriales</taxon>
        <taxon>Oscillatoriaceae</taxon>
        <taxon>Phormidium</taxon>
    </lineage>
</organism>
<feature type="transmembrane region" description="Helical" evidence="1">
    <location>
        <begin position="24"/>
        <end position="42"/>
    </location>
</feature>
<feature type="transmembrane region" description="Helical" evidence="1">
    <location>
        <begin position="48"/>
        <end position="71"/>
    </location>
</feature>
<dbReference type="RefSeq" id="WP_190580640.1">
    <property type="nucleotide sequence ID" value="NZ_CAWPQU010000035.1"/>
</dbReference>
<keyword evidence="1" id="KW-0812">Transmembrane</keyword>
<dbReference type="Proteomes" id="UP000618445">
    <property type="component" value="Unassembled WGS sequence"/>
</dbReference>
<keyword evidence="1" id="KW-1133">Transmembrane helix</keyword>
<comment type="caution">
    <text evidence="3">The sequence shown here is derived from an EMBL/GenBank/DDBJ whole genome shotgun (WGS) entry which is preliminary data.</text>
</comment>
<dbReference type="InterPro" id="IPR025698">
    <property type="entry name" value="2TM_dom"/>
</dbReference>
<keyword evidence="1" id="KW-0472">Membrane</keyword>
<dbReference type="Pfam" id="PF13239">
    <property type="entry name" value="2TM"/>
    <property type="match status" value="1"/>
</dbReference>
<name>A0ABR8CHI5_9CYAN</name>
<proteinExistence type="predicted"/>
<protein>
    <submittedName>
        <fullName evidence="3">2TM domain-containing protein</fullName>
    </submittedName>
</protein>
<sequence>MPKLSKPPDPNDPEYQNLERRVNFYLHLAIYSACMTCMWFIQSITEKVWIWSIWVAVIWGILILGHGIWVLTQEKLIQKA</sequence>